<dbReference type="PANTHER" id="PTHR33223">
    <property type="entry name" value="CCHC-TYPE DOMAIN-CONTAINING PROTEIN"/>
    <property type="match status" value="1"/>
</dbReference>
<reference evidence="1 2" key="1">
    <citation type="journal article" date="2018" name="Mol. Plant">
        <title>The genome of Artemisia annua provides insight into the evolution of Asteraceae family and artemisinin biosynthesis.</title>
        <authorList>
            <person name="Shen Q."/>
            <person name="Zhang L."/>
            <person name="Liao Z."/>
            <person name="Wang S."/>
            <person name="Yan T."/>
            <person name="Shi P."/>
            <person name="Liu M."/>
            <person name="Fu X."/>
            <person name="Pan Q."/>
            <person name="Wang Y."/>
            <person name="Lv Z."/>
            <person name="Lu X."/>
            <person name="Zhang F."/>
            <person name="Jiang W."/>
            <person name="Ma Y."/>
            <person name="Chen M."/>
            <person name="Hao X."/>
            <person name="Li L."/>
            <person name="Tang Y."/>
            <person name="Lv G."/>
            <person name="Zhou Y."/>
            <person name="Sun X."/>
            <person name="Brodelius P.E."/>
            <person name="Rose J.K.C."/>
            <person name="Tang K."/>
        </authorList>
    </citation>
    <scope>NUCLEOTIDE SEQUENCE [LARGE SCALE GENOMIC DNA]</scope>
    <source>
        <strain evidence="2">cv. Huhao1</strain>
        <tissue evidence="1">Leaf</tissue>
    </source>
</reference>
<name>A0A2U1PHE3_ARTAN</name>
<evidence type="ECO:0000313" key="2">
    <source>
        <dbReference type="Proteomes" id="UP000245207"/>
    </source>
</evidence>
<sequence length="93" mass="10963">MTSMTTPYHTICPFNREIVEYRKPHGFETPEFQLYDGTTDPYDHLYSFKATVDLYNLPEPELCKLFWTTLTGNAGRWFYNLLLDLDNCESLVL</sequence>
<gene>
    <name evidence="1" type="ORF">CTI12_AA151490</name>
</gene>
<keyword evidence="2" id="KW-1185">Reference proteome</keyword>
<dbReference type="AlphaFoldDB" id="A0A2U1PHE3"/>
<dbReference type="EMBL" id="PKPP01001150">
    <property type="protein sequence ID" value="PWA85176.1"/>
    <property type="molecule type" value="Genomic_DNA"/>
</dbReference>
<proteinExistence type="predicted"/>
<accession>A0A2U1PHE3</accession>
<comment type="caution">
    <text evidence="1">The sequence shown here is derived from an EMBL/GenBank/DDBJ whole genome shotgun (WGS) entry which is preliminary data.</text>
</comment>
<organism evidence="1 2">
    <name type="scientific">Artemisia annua</name>
    <name type="common">Sweet wormwood</name>
    <dbReference type="NCBI Taxonomy" id="35608"/>
    <lineage>
        <taxon>Eukaryota</taxon>
        <taxon>Viridiplantae</taxon>
        <taxon>Streptophyta</taxon>
        <taxon>Embryophyta</taxon>
        <taxon>Tracheophyta</taxon>
        <taxon>Spermatophyta</taxon>
        <taxon>Magnoliopsida</taxon>
        <taxon>eudicotyledons</taxon>
        <taxon>Gunneridae</taxon>
        <taxon>Pentapetalae</taxon>
        <taxon>asterids</taxon>
        <taxon>campanulids</taxon>
        <taxon>Asterales</taxon>
        <taxon>Asteraceae</taxon>
        <taxon>Asteroideae</taxon>
        <taxon>Anthemideae</taxon>
        <taxon>Artemisiinae</taxon>
        <taxon>Artemisia</taxon>
    </lineage>
</organism>
<evidence type="ECO:0000313" key="1">
    <source>
        <dbReference type="EMBL" id="PWA85176.1"/>
    </source>
</evidence>
<dbReference type="PANTHER" id="PTHR33223:SF10">
    <property type="entry name" value="AMINOTRANSFERASE-LIKE PLANT MOBILE DOMAIN-CONTAINING PROTEIN"/>
    <property type="match status" value="1"/>
</dbReference>
<dbReference type="OrthoDB" id="1748993at2759"/>
<dbReference type="Proteomes" id="UP000245207">
    <property type="component" value="Unassembled WGS sequence"/>
</dbReference>
<protein>
    <recommendedName>
        <fullName evidence="3">Retrotransposon gag protein</fullName>
    </recommendedName>
</protein>
<evidence type="ECO:0008006" key="3">
    <source>
        <dbReference type="Google" id="ProtNLM"/>
    </source>
</evidence>